<comment type="caution">
    <text evidence="2">The sequence shown here is derived from an EMBL/GenBank/DDBJ whole genome shotgun (WGS) entry which is preliminary data.</text>
</comment>
<dbReference type="Gene3D" id="3.10.450.50">
    <property type="match status" value="1"/>
</dbReference>
<protein>
    <submittedName>
        <fullName evidence="2">Nuclear transport factor 2 family protein</fullName>
    </submittedName>
</protein>
<name>A0A5N6B6N4_9ACTN</name>
<dbReference type="Proteomes" id="UP000313066">
    <property type="component" value="Unassembled WGS sequence"/>
</dbReference>
<feature type="domain" description="SnoaL-like" evidence="1">
    <location>
        <begin position="10"/>
        <end position="135"/>
    </location>
</feature>
<dbReference type="AlphaFoldDB" id="A0A5N6B6N4"/>
<sequence length="156" mass="17047">MVPMDEIAALVDRAEIVDVVTAVFDTVDAKNWPVCLELFDDEVDADFTSLNGGEPARVSAEALVDGWRTGLHARKQSFHSVSNFAVTVDGAEAHVTTKGYSYNLLDAALGGGMFEVWGVYRLGLVRQAEGWKVTALAFHAWHSRGDEAVRTHRLEG</sequence>
<evidence type="ECO:0000259" key="1">
    <source>
        <dbReference type="Pfam" id="PF13577"/>
    </source>
</evidence>
<proteinExistence type="predicted"/>
<keyword evidence="3" id="KW-1185">Reference proteome</keyword>
<dbReference type="EMBL" id="VDMA02000032">
    <property type="protein sequence ID" value="KAB8176364.1"/>
    <property type="molecule type" value="Genomic_DNA"/>
</dbReference>
<reference evidence="2 3" key="1">
    <citation type="submission" date="2019-10" db="EMBL/GenBank/DDBJ databases">
        <title>Nonomuraea sp. nov., isolated from Phyllanthus amarus.</title>
        <authorList>
            <person name="Klykleung N."/>
            <person name="Tanasupawat S."/>
        </authorList>
    </citation>
    <scope>NUCLEOTIDE SEQUENCE [LARGE SCALE GENOMIC DNA]</scope>
    <source>
        <strain evidence="2 3">CR1-09</strain>
    </source>
</reference>
<gene>
    <name evidence="2" type="ORF">FH610_038645</name>
</gene>
<dbReference type="InterPro" id="IPR032710">
    <property type="entry name" value="NTF2-like_dom_sf"/>
</dbReference>
<organism evidence="2 3">
    <name type="scientific">Microbispora catharanthi</name>
    <dbReference type="NCBI Taxonomy" id="1712871"/>
    <lineage>
        <taxon>Bacteria</taxon>
        <taxon>Bacillati</taxon>
        <taxon>Actinomycetota</taxon>
        <taxon>Actinomycetes</taxon>
        <taxon>Streptosporangiales</taxon>
        <taxon>Streptosporangiaceae</taxon>
        <taxon>Microbispora</taxon>
    </lineage>
</organism>
<evidence type="ECO:0000313" key="3">
    <source>
        <dbReference type="Proteomes" id="UP000313066"/>
    </source>
</evidence>
<evidence type="ECO:0000313" key="2">
    <source>
        <dbReference type="EMBL" id="KAB8176364.1"/>
    </source>
</evidence>
<dbReference type="Pfam" id="PF13577">
    <property type="entry name" value="SnoaL_4"/>
    <property type="match status" value="1"/>
</dbReference>
<dbReference type="SUPFAM" id="SSF54427">
    <property type="entry name" value="NTF2-like"/>
    <property type="match status" value="1"/>
</dbReference>
<accession>A0A5N6B6N4</accession>
<dbReference type="InterPro" id="IPR037401">
    <property type="entry name" value="SnoaL-like"/>
</dbReference>